<reference evidence="2 3" key="1">
    <citation type="submission" date="2015-04" db="EMBL/GenBank/DDBJ databases">
        <title>Complete genome sequence of Schizopora paradoxa KUC8140, a cosmopolitan wood degrader in East Asia.</title>
        <authorList>
            <consortium name="DOE Joint Genome Institute"/>
            <person name="Min B."/>
            <person name="Park H."/>
            <person name="Jang Y."/>
            <person name="Kim J.-J."/>
            <person name="Kim K.H."/>
            <person name="Pangilinan J."/>
            <person name="Lipzen A."/>
            <person name="Riley R."/>
            <person name="Grigoriev I.V."/>
            <person name="Spatafora J.W."/>
            <person name="Choi I.-G."/>
        </authorList>
    </citation>
    <scope>NUCLEOTIDE SEQUENCE [LARGE SCALE GENOMIC DNA]</scope>
    <source>
        <strain evidence="2 3">KUC8140</strain>
    </source>
</reference>
<accession>A0A0H2REL7</accession>
<feature type="compositionally biased region" description="Basic and acidic residues" evidence="1">
    <location>
        <begin position="67"/>
        <end position="77"/>
    </location>
</feature>
<protein>
    <submittedName>
        <fullName evidence="2">Uncharacterized protein</fullName>
    </submittedName>
</protein>
<dbReference type="AlphaFoldDB" id="A0A0H2REL7"/>
<gene>
    <name evidence="2" type="ORF">SCHPADRAFT_942981</name>
</gene>
<organism evidence="2 3">
    <name type="scientific">Schizopora paradoxa</name>
    <dbReference type="NCBI Taxonomy" id="27342"/>
    <lineage>
        <taxon>Eukaryota</taxon>
        <taxon>Fungi</taxon>
        <taxon>Dikarya</taxon>
        <taxon>Basidiomycota</taxon>
        <taxon>Agaricomycotina</taxon>
        <taxon>Agaricomycetes</taxon>
        <taxon>Hymenochaetales</taxon>
        <taxon>Schizoporaceae</taxon>
        <taxon>Schizopora</taxon>
    </lineage>
</organism>
<sequence>MSSLNVSLRTGCMKEEEDKRRLRSIMLVGAAQALIRSDTDAGAKRRWAGDDFELRDGGVVSPRRKKKESDVRLREREKGKRQARMLASYVSRPSARVILVSWFLEVGTADKPRS</sequence>
<keyword evidence="3" id="KW-1185">Reference proteome</keyword>
<feature type="region of interest" description="Disordered" evidence="1">
    <location>
        <begin position="58"/>
        <end position="77"/>
    </location>
</feature>
<name>A0A0H2REL7_9AGAM</name>
<dbReference type="InParanoid" id="A0A0H2REL7"/>
<evidence type="ECO:0000256" key="1">
    <source>
        <dbReference type="SAM" id="MobiDB-lite"/>
    </source>
</evidence>
<evidence type="ECO:0000313" key="2">
    <source>
        <dbReference type="EMBL" id="KLO10274.1"/>
    </source>
</evidence>
<dbReference type="Proteomes" id="UP000053477">
    <property type="component" value="Unassembled WGS sequence"/>
</dbReference>
<evidence type="ECO:0000313" key="3">
    <source>
        <dbReference type="Proteomes" id="UP000053477"/>
    </source>
</evidence>
<dbReference type="EMBL" id="KQ086031">
    <property type="protein sequence ID" value="KLO10274.1"/>
    <property type="molecule type" value="Genomic_DNA"/>
</dbReference>
<proteinExistence type="predicted"/>